<proteinExistence type="predicted"/>
<reference evidence="1 2" key="1">
    <citation type="submission" date="2016-10" db="EMBL/GenBank/DDBJ databases">
        <authorList>
            <person name="de Groot N.N."/>
        </authorList>
    </citation>
    <scope>NUCLEOTIDE SEQUENCE [LARGE SCALE GENOMIC DNA]</scope>
    <source>
        <strain evidence="1 2">Nv1</strain>
    </source>
</reference>
<accession>A0A1H7MMG4</accession>
<dbReference type="STRING" id="1233.SAMN05216387_105144"/>
<protein>
    <submittedName>
        <fullName evidence="1">Uncharacterized protein</fullName>
    </submittedName>
</protein>
<keyword evidence="2" id="KW-1185">Reference proteome</keyword>
<evidence type="ECO:0000313" key="1">
    <source>
        <dbReference type="EMBL" id="SEL12510.1"/>
    </source>
</evidence>
<dbReference type="AlphaFoldDB" id="A0A1H7MMG4"/>
<gene>
    <name evidence="1" type="ORF">SAMN05216387_105144</name>
</gene>
<name>A0A1H7MMG4_9PROT</name>
<dbReference type="EMBL" id="FOBH01000005">
    <property type="protein sequence ID" value="SEL12510.1"/>
    <property type="molecule type" value="Genomic_DNA"/>
</dbReference>
<dbReference type="Proteomes" id="UP000198620">
    <property type="component" value="Unassembled WGS sequence"/>
</dbReference>
<evidence type="ECO:0000313" key="2">
    <source>
        <dbReference type="Proteomes" id="UP000198620"/>
    </source>
</evidence>
<sequence>MIPPNAPPGFCVPFADKVEALKQHPLIVAAMFLFTDKFGKDVQDLWMKYLNNPKSGTKGTLPPRQLFGNQSSRVVNEFRQDPETQKQKDRIMKLLADRVRSNPVLTPPPGGSTALLDFRTVLKDSELLDLPMSFGDPANKIPGLIAGGFGKAASDAGDDVRNADGKFIATNLGLNTLQIRATFTFDVLDCVDFCPGAPGSGAALAVTIPMSKLEATPDVPTYDVPFEVIYGLSDIQTF</sequence>
<organism evidence="1 2">
    <name type="scientific">Nitrosovibrio tenuis</name>
    <dbReference type="NCBI Taxonomy" id="1233"/>
    <lineage>
        <taxon>Bacteria</taxon>
        <taxon>Pseudomonadati</taxon>
        <taxon>Pseudomonadota</taxon>
        <taxon>Betaproteobacteria</taxon>
        <taxon>Nitrosomonadales</taxon>
        <taxon>Nitrosomonadaceae</taxon>
        <taxon>Nitrosovibrio</taxon>
    </lineage>
</organism>